<proteinExistence type="predicted"/>
<dbReference type="InterPro" id="IPR001254">
    <property type="entry name" value="Trypsin_dom"/>
</dbReference>
<feature type="signal peptide" evidence="3">
    <location>
        <begin position="1"/>
        <end position="20"/>
    </location>
</feature>
<feature type="chain" id="PRO_5045313817" description="Peptidase S1 domain-containing protein" evidence="3">
    <location>
        <begin position="21"/>
        <end position="389"/>
    </location>
</feature>
<dbReference type="SMART" id="SM00020">
    <property type="entry name" value="Tryp_SPc"/>
    <property type="match status" value="1"/>
</dbReference>
<dbReference type="InterPro" id="IPR043504">
    <property type="entry name" value="Peptidase_S1_PA_chymotrypsin"/>
</dbReference>
<dbReference type="PANTHER" id="PTHR24252:SF11">
    <property type="entry name" value="ATRIAL NATRIURETIC PEPTIDE-CONVERTING ENZYME ISOFORM X1"/>
    <property type="match status" value="1"/>
</dbReference>
<dbReference type="Gene3D" id="2.40.10.10">
    <property type="entry name" value="Trypsin-like serine proteases"/>
    <property type="match status" value="1"/>
</dbReference>
<dbReference type="PRINTS" id="PR00722">
    <property type="entry name" value="CHYMOTRYPSIN"/>
</dbReference>
<dbReference type="CDD" id="cd00190">
    <property type="entry name" value="Tryp_SPc"/>
    <property type="match status" value="1"/>
</dbReference>
<evidence type="ECO:0000256" key="3">
    <source>
        <dbReference type="SAM" id="SignalP"/>
    </source>
</evidence>
<feature type="domain" description="Peptidase S1" evidence="4">
    <location>
        <begin position="153"/>
        <end position="389"/>
    </location>
</feature>
<keyword evidence="3" id="KW-0732">Signal</keyword>
<dbReference type="SUPFAM" id="SSF50494">
    <property type="entry name" value="Trypsin-like serine proteases"/>
    <property type="match status" value="1"/>
</dbReference>
<evidence type="ECO:0000256" key="2">
    <source>
        <dbReference type="SAM" id="MobiDB-lite"/>
    </source>
</evidence>
<feature type="region of interest" description="Disordered" evidence="2">
    <location>
        <begin position="129"/>
        <end position="150"/>
    </location>
</feature>
<comment type="caution">
    <text evidence="5">The sequence shown here is derived from an EMBL/GenBank/DDBJ whole genome shotgun (WGS) entry which is preliminary data.</text>
</comment>
<organism evidence="5 6">
    <name type="scientific">Orchesella dallaii</name>
    <dbReference type="NCBI Taxonomy" id="48710"/>
    <lineage>
        <taxon>Eukaryota</taxon>
        <taxon>Metazoa</taxon>
        <taxon>Ecdysozoa</taxon>
        <taxon>Arthropoda</taxon>
        <taxon>Hexapoda</taxon>
        <taxon>Collembola</taxon>
        <taxon>Entomobryomorpha</taxon>
        <taxon>Entomobryoidea</taxon>
        <taxon>Orchesellidae</taxon>
        <taxon>Orchesellinae</taxon>
        <taxon>Orchesella</taxon>
    </lineage>
</organism>
<evidence type="ECO:0000313" key="6">
    <source>
        <dbReference type="Proteomes" id="UP001642540"/>
    </source>
</evidence>
<dbReference type="Pfam" id="PF00089">
    <property type="entry name" value="Trypsin"/>
    <property type="match status" value="1"/>
</dbReference>
<name>A0ABP1Q8M0_9HEXA</name>
<dbReference type="EMBL" id="CAXLJM020000026">
    <property type="protein sequence ID" value="CAL8093660.1"/>
    <property type="molecule type" value="Genomic_DNA"/>
</dbReference>
<dbReference type="PROSITE" id="PS00134">
    <property type="entry name" value="TRYPSIN_HIS"/>
    <property type="match status" value="1"/>
</dbReference>
<accession>A0ABP1Q8M0</accession>
<reference evidence="5 6" key="1">
    <citation type="submission" date="2024-08" db="EMBL/GenBank/DDBJ databases">
        <authorList>
            <person name="Cucini C."/>
            <person name="Frati F."/>
        </authorList>
    </citation>
    <scope>NUCLEOTIDE SEQUENCE [LARGE SCALE GENOMIC DNA]</scope>
</reference>
<feature type="compositionally biased region" description="Polar residues" evidence="2">
    <location>
        <begin position="129"/>
        <end position="138"/>
    </location>
</feature>
<evidence type="ECO:0000259" key="4">
    <source>
        <dbReference type="PROSITE" id="PS50240"/>
    </source>
</evidence>
<keyword evidence="1" id="KW-1015">Disulfide bond</keyword>
<evidence type="ECO:0000256" key="1">
    <source>
        <dbReference type="ARBA" id="ARBA00023157"/>
    </source>
</evidence>
<dbReference type="InterPro" id="IPR009003">
    <property type="entry name" value="Peptidase_S1_PA"/>
</dbReference>
<gene>
    <name evidence="5" type="ORF">ODALV1_LOCUS8558</name>
</gene>
<protein>
    <recommendedName>
        <fullName evidence="4">Peptidase S1 domain-containing protein</fullName>
    </recommendedName>
</protein>
<dbReference type="PROSITE" id="PS50240">
    <property type="entry name" value="TRYPSIN_DOM"/>
    <property type="match status" value="1"/>
</dbReference>
<keyword evidence="6" id="KW-1185">Reference proteome</keyword>
<dbReference type="Proteomes" id="UP001642540">
    <property type="component" value="Unassembled WGS sequence"/>
</dbReference>
<feature type="region of interest" description="Disordered" evidence="2">
    <location>
        <begin position="38"/>
        <end position="59"/>
    </location>
</feature>
<sequence length="389" mass="42492">MRSILILISILGLLETLTLATVIYKDLENDAIVIDDSPEAPGLDELQLEPDSEESGEMGVERCSTIDGIQGTCMKIEDCYSFFKFVDPVDLLRTGLFEFVENATRPCDSGKSDEICCGSRVVPFAKVGDTQSSSSESKLPSACGKSSAKPSRILGGRPALRGEFPYAVALLKNNAQYCSGSIVASRWILTAAHCVNDITDLTVLSVNIGEHDLSSPVDHVSRGVDKIIYHSGFTMRHLRHDIALLRLKEEVHFTEEIQPVCLNTKEPTYNQKGVIVGWGRSEGGRPPSTTLQAVGMRIFSIDKCKELYGISELSPAPPLSQDEMICSKGEVLESIEECTGDSGSPLIIINKNDLRIQLGLISWGPGCGKTPGAYTRIDAYFTWLNKNIR</sequence>
<dbReference type="InterPro" id="IPR001314">
    <property type="entry name" value="Peptidase_S1A"/>
</dbReference>
<evidence type="ECO:0000313" key="5">
    <source>
        <dbReference type="EMBL" id="CAL8093660.1"/>
    </source>
</evidence>
<dbReference type="PANTHER" id="PTHR24252">
    <property type="entry name" value="ACROSIN-RELATED"/>
    <property type="match status" value="1"/>
</dbReference>
<feature type="compositionally biased region" description="Acidic residues" evidence="2">
    <location>
        <begin position="46"/>
        <end position="56"/>
    </location>
</feature>
<dbReference type="InterPro" id="IPR018114">
    <property type="entry name" value="TRYPSIN_HIS"/>
</dbReference>